<keyword evidence="9" id="KW-1185">Reference proteome</keyword>
<evidence type="ECO:0000256" key="4">
    <source>
        <dbReference type="ARBA" id="ARBA00022475"/>
    </source>
</evidence>
<evidence type="ECO:0000256" key="2">
    <source>
        <dbReference type="ARBA" id="ARBA00005417"/>
    </source>
</evidence>
<reference evidence="8 9" key="1">
    <citation type="submission" date="2021-01" db="EMBL/GenBank/DDBJ databases">
        <title>Genomic Encyclopedia of Type Strains, Phase IV (KMG-IV): sequencing the most valuable type-strain genomes for metagenomic binning, comparative biology and taxonomic classification.</title>
        <authorList>
            <person name="Goeker M."/>
        </authorList>
    </citation>
    <scope>NUCLEOTIDE SEQUENCE [LARGE SCALE GENOMIC DNA]</scope>
    <source>
        <strain evidence="8 9">DSM 105453</strain>
    </source>
</reference>
<keyword evidence="5" id="KW-0472">Membrane</keyword>
<comment type="caution">
    <text evidence="8">The sequence shown here is derived from an EMBL/GenBank/DDBJ whole genome shotgun (WGS) entry which is preliminary data.</text>
</comment>
<dbReference type="PANTHER" id="PTHR43166">
    <property type="entry name" value="AMINO ACID IMPORT ATP-BINDING PROTEIN"/>
    <property type="match status" value="1"/>
</dbReference>
<protein>
    <submittedName>
        <fullName evidence="8">ABC-type Fe3+/spermidine/putrescine transport system ATPase subunit</fullName>
    </submittedName>
</protein>
<dbReference type="Pfam" id="PF00005">
    <property type="entry name" value="ABC_tran"/>
    <property type="match status" value="1"/>
</dbReference>
<dbReference type="InterPro" id="IPR050086">
    <property type="entry name" value="MetN_ABC_transporter-like"/>
</dbReference>
<keyword evidence="4" id="KW-1003">Cell membrane</keyword>
<evidence type="ECO:0000256" key="3">
    <source>
        <dbReference type="ARBA" id="ARBA00022448"/>
    </source>
</evidence>
<comment type="subcellular location">
    <subcellularLocation>
        <location evidence="1">Cell membrane</location>
        <topology evidence="1">Peripheral membrane protein</topology>
    </subcellularLocation>
</comment>
<evidence type="ECO:0000256" key="1">
    <source>
        <dbReference type="ARBA" id="ARBA00004202"/>
    </source>
</evidence>
<evidence type="ECO:0000313" key="9">
    <source>
        <dbReference type="Proteomes" id="UP000823485"/>
    </source>
</evidence>
<organism evidence="8 9">
    <name type="scientific">Siminovitchia thermophila</name>
    <dbReference type="NCBI Taxonomy" id="1245522"/>
    <lineage>
        <taxon>Bacteria</taxon>
        <taxon>Bacillati</taxon>
        <taxon>Bacillota</taxon>
        <taxon>Bacilli</taxon>
        <taxon>Bacillales</taxon>
        <taxon>Bacillaceae</taxon>
        <taxon>Siminovitchia</taxon>
    </lineage>
</organism>
<dbReference type="InterPro" id="IPR027417">
    <property type="entry name" value="P-loop_NTPase"/>
</dbReference>
<evidence type="ECO:0000256" key="6">
    <source>
        <dbReference type="SAM" id="MobiDB-lite"/>
    </source>
</evidence>
<proteinExistence type="inferred from homology"/>
<feature type="region of interest" description="Disordered" evidence="6">
    <location>
        <begin position="1"/>
        <end position="24"/>
    </location>
</feature>
<sequence length="102" mass="11021">MTVLKKAVGDDPAPGAIQDHPPERPMVSYQAIRKSFGETEVLKGIDLHIKPGEKITIIGPSGSGKTTIIRMLMTLEEPISGVIEVDGEPLWHKEVNGRLVPG</sequence>
<dbReference type="EMBL" id="JAFBFH010000006">
    <property type="protein sequence ID" value="MBM7714240.1"/>
    <property type="molecule type" value="Genomic_DNA"/>
</dbReference>
<dbReference type="Proteomes" id="UP000823485">
    <property type="component" value="Unassembled WGS sequence"/>
</dbReference>
<dbReference type="InterPro" id="IPR003439">
    <property type="entry name" value="ABC_transporter-like_ATP-bd"/>
</dbReference>
<evidence type="ECO:0000259" key="7">
    <source>
        <dbReference type="Pfam" id="PF00005"/>
    </source>
</evidence>
<feature type="domain" description="ABC transporter" evidence="7">
    <location>
        <begin position="42"/>
        <end position="92"/>
    </location>
</feature>
<accession>A0ABS2R4C7</accession>
<dbReference type="PANTHER" id="PTHR43166:SF9">
    <property type="entry name" value="GLUTAMATE_ASPARTATE IMPORT ATP-BINDING PROTEIN GLTL"/>
    <property type="match status" value="1"/>
</dbReference>
<gene>
    <name evidence="8" type="ORF">JOC94_001212</name>
</gene>
<dbReference type="SUPFAM" id="SSF52540">
    <property type="entry name" value="P-loop containing nucleoside triphosphate hydrolases"/>
    <property type="match status" value="1"/>
</dbReference>
<keyword evidence="3" id="KW-0813">Transport</keyword>
<dbReference type="Gene3D" id="3.40.50.300">
    <property type="entry name" value="P-loop containing nucleotide triphosphate hydrolases"/>
    <property type="match status" value="1"/>
</dbReference>
<evidence type="ECO:0000313" key="8">
    <source>
        <dbReference type="EMBL" id="MBM7714240.1"/>
    </source>
</evidence>
<comment type="similarity">
    <text evidence="2">Belongs to the ABC transporter superfamily.</text>
</comment>
<evidence type="ECO:0000256" key="5">
    <source>
        <dbReference type="ARBA" id="ARBA00023136"/>
    </source>
</evidence>
<name>A0ABS2R4C7_9BACI</name>